<dbReference type="EMBL" id="CM004393">
    <property type="protein sequence ID" value="OAY46250.1"/>
    <property type="molecule type" value="Genomic_DNA"/>
</dbReference>
<proteinExistence type="predicted"/>
<evidence type="ECO:0000313" key="1">
    <source>
        <dbReference type="EMBL" id="OAY46250.1"/>
    </source>
</evidence>
<organism evidence="1">
    <name type="scientific">Manihot esculenta</name>
    <name type="common">Cassava</name>
    <name type="synonym">Jatropha manihot</name>
    <dbReference type="NCBI Taxonomy" id="3983"/>
    <lineage>
        <taxon>Eukaryota</taxon>
        <taxon>Viridiplantae</taxon>
        <taxon>Streptophyta</taxon>
        <taxon>Embryophyta</taxon>
        <taxon>Tracheophyta</taxon>
        <taxon>Spermatophyta</taxon>
        <taxon>Magnoliopsida</taxon>
        <taxon>eudicotyledons</taxon>
        <taxon>Gunneridae</taxon>
        <taxon>Pentapetalae</taxon>
        <taxon>rosids</taxon>
        <taxon>fabids</taxon>
        <taxon>Malpighiales</taxon>
        <taxon>Euphorbiaceae</taxon>
        <taxon>Crotonoideae</taxon>
        <taxon>Manihoteae</taxon>
        <taxon>Manihot</taxon>
    </lineage>
</organism>
<protein>
    <submittedName>
        <fullName evidence="1">Uncharacterized protein</fullName>
    </submittedName>
</protein>
<dbReference type="AlphaFoldDB" id="A0A2C9VNF0"/>
<accession>A0A2C9VNF0</accession>
<reference evidence="1" key="1">
    <citation type="submission" date="2016-02" db="EMBL/GenBank/DDBJ databases">
        <title>WGS assembly of Manihot esculenta.</title>
        <authorList>
            <person name="Bredeson J.V."/>
            <person name="Prochnik S.E."/>
            <person name="Lyons J.B."/>
            <person name="Schmutz J."/>
            <person name="Grimwood J."/>
            <person name="Vrebalov J."/>
            <person name="Bart R.S."/>
            <person name="Amuge T."/>
            <person name="Ferguson M.E."/>
            <person name="Green R."/>
            <person name="Putnam N."/>
            <person name="Stites J."/>
            <person name="Rounsley S."/>
            <person name="Rokhsar D.S."/>
        </authorList>
    </citation>
    <scope>NUCLEOTIDE SEQUENCE [LARGE SCALE GENOMIC DNA]</scope>
    <source>
        <tissue evidence="1">Leaf</tissue>
    </source>
</reference>
<gene>
    <name evidence="1" type="ORF">MANES_07G129100</name>
</gene>
<name>A0A2C9VNF0_MANES</name>
<sequence length="129" mass="14415">MGDQEGPWPRSVTSIALRRGAGLRSPLVGRAYVVICARGGQRSRGPYQISYQSCSEVHLITDMLSDNRVPDRLFPLAVNIFYLDYLNVSVKWIRSSSFYMPPGSVLLLSTKGLNESLNIKFLLSSFVLM</sequence>